<proteinExistence type="predicted"/>
<dbReference type="Proteomes" id="UP001189915">
    <property type="component" value="Unassembled WGS sequence"/>
</dbReference>
<organism evidence="1 2">
    <name type="scientific">Ralstonia wenshanensis</name>
    <dbReference type="NCBI Taxonomy" id="2842456"/>
    <lineage>
        <taxon>Bacteria</taxon>
        <taxon>Pseudomonadati</taxon>
        <taxon>Pseudomonadota</taxon>
        <taxon>Betaproteobacteria</taxon>
        <taxon>Burkholderiales</taxon>
        <taxon>Burkholderiaceae</taxon>
        <taxon>Ralstonia</taxon>
    </lineage>
</organism>
<comment type="caution">
    <text evidence="1">The sequence shown here is derived from an EMBL/GenBank/DDBJ whole genome shotgun (WGS) entry which is preliminary data.</text>
</comment>
<reference evidence="1 2" key="1">
    <citation type="submission" date="2023-07" db="EMBL/GenBank/DDBJ databases">
        <authorList>
            <person name="Peeters C."/>
        </authorList>
    </citation>
    <scope>NUCLEOTIDE SEQUENCE [LARGE SCALE GENOMIC DNA]</scope>
    <source>
        <strain evidence="1 2">LMG 18091</strain>
    </source>
</reference>
<keyword evidence="2" id="KW-1185">Reference proteome</keyword>
<protein>
    <recommendedName>
        <fullName evidence="3">TniQ protein</fullName>
    </recommendedName>
</protein>
<evidence type="ECO:0008006" key="3">
    <source>
        <dbReference type="Google" id="ProtNLM"/>
    </source>
</evidence>
<accession>A0AAD2B225</accession>
<dbReference type="AlphaFoldDB" id="A0AAD2B225"/>
<dbReference type="EMBL" id="CATWAF010000004">
    <property type="protein sequence ID" value="CAJ0699103.1"/>
    <property type="molecule type" value="Genomic_DNA"/>
</dbReference>
<name>A0AAD2B225_9RALS</name>
<evidence type="ECO:0000313" key="1">
    <source>
        <dbReference type="EMBL" id="CAJ0699103.1"/>
    </source>
</evidence>
<sequence>MSLVVTFAPNEDESGFGFYRRLSADNVLSDWRELAGLAGVQRSRSALLGHADFVAGQLGLEAAWARFASHQEVTCRGWGRLHRVQSDAVCPPCLEKAGYMRHFWEHAYVTGCPDHHIRLVDRCNECGELLSPNRYHIDRCQCGQSLYLLPRTPSTRAEHWLSTLIASDGRLSGRIEPAVHGVDVVTLGQVVRTLCLYADPKSASPHRSAALPRSVAEAVDLLAPLETLLADWPTGFQSHVEQRIALGNPGARTLNTLLGPWYIGLRKLCQGTALEPFLKVIIEVAAARFDGALGLDSAKAMVEEVTEYVRASEAAKTFGVSLSRVHKAIHAGECSHRTRRSGTRGQVYELACAEVERIKQRRNEWVSSAEACELAGVPPSVLEHMIAAGVIQADANWRHDLLKGGLVEHRSISELADRVRDAAEPATASEDDKLTWAELSSRRMGDKRAIQDVMRAIADGSVKAVARGRRLGDMVFRRADVASYFGTPLLEAGMSIPQLSKFTGWKWETVSHWIDEGLLESETIVLRGQACRVVLPHQLLAFRQTYVPLADLARGIGSKSSALSKLLSGVDMVGAKQLPGGAVRGGLIRIADLCRLAVLGARAGQDLFVSASPVQ</sequence>
<evidence type="ECO:0000313" key="2">
    <source>
        <dbReference type="Proteomes" id="UP001189915"/>
    </source>
</evidence>
<gene>
    <name evidence="1" type="ORF">LMG18091_02851</name>
</gene>